<evidence type="ECO:0000256" key="7">
    <source>
        <dbReference type="ARBA" id="ARBA00024033"/>
    </source>
</evidence>
<dbReference type="Pfam" id="PF09594">
    <property type="entry name" value="GT87"/>
    <property type="match status" value="1"/>
</dbReference>
<keyword evidence="4 9" id="KW-0812">Transmembrane</keyword>
<evidence type="ECO:0000313" key="11">
    <source>
        <dbReference type="Proteomes" id="UP000199323"/>
    </source>
</evidence>
<dbReference type="InterPro" id="IPR018584">
    <property type="entry name" value="GT87"/>
</dbReference>
<dbReference type="EMBL" id="FONG01000007">
    <property type="protein sequence ID" value="SFE96878.1"/>
    <property type="molecule type" value="Genomic_DNA"/>
</dbReference>
<feature type="transmembrane region" description="Helical" evidence="9">
    <location>
        <begin position="87"/>
        <end position="110"/>
    </location>
</feature>
<name>A0A1I2EWQ3_9ACTN</name>
<feature type="transmembrane region" description="Helical" evidence="9">
    <location>
        <begin position="315"/>
        <end position="333"/>
    </location>
</feature>
<feature type="transmembrane region" description="Helical" evidence="9">
    <location>
        <begin position="12"/>
        <end position="32"/>
    </location>
</feature>
<feature type="region of interest" description="Disordered" evidence="8">
    <location>
        <begin position="406"/>
        <end position="426"/>
    </location>
</feature>
<accession>A0A1I2EWQ3</accession>
<keyword evidence="2" id="KW-1003">Cell membrane</keyword>
<gene>
    <name evidence="10" type="ORF">SAMN05216251_1073</name>
</gene>
<feature type="transmembrane region" description="Helical" evidence="9">
    <location>
        <begin position="342"/>
        <end position="360"/>
    </location>
</feature>
<dbReference type="InterPro" id="IPR016570">
    <property type="entry name" value="UCP010361"/>
</dbReference>
<dbReference type="Proteomes" id="UP000199323">
    <property type="component" value="Unassembled WGS sequence"/>
</dbReference>
<keyword evidence="6 9" id="KW-0472">Membrane</keyword>
<feature type="transmembrane region" description="Helical" evidence="9">
    <location>
        <begin position="195"/>
        <end position="213"/>
    </location>
</feature>
<protein>
    <recommendedName>
        <fullName evidence="12">DUF2029 domain-containing protein</fullName>
    </recommendedName>
</protein>
<dbReference type="GO" id="GO:0016758">
    <property type="term" value="F:hexosyltransferase activity"/>
    <property type="evidence" value="ECO:0007669"/>
    <property type="project" value="InterPro"/>
</dbReference>
<evidence type="ECO:0000256" key="4">
    <source>
        <dbReference type="ARBA" id="ARBA00022692"/>
    </source>
</evidence>
<sequence>MMHIVTNTHISSRSWAVIVWVLTRTAFLLFVFEVVRFPGQYIANDVSSIYHGWYGVLRGGTFPLHDVTWQYPPGAALVVLSPGLLPFLGYSAAFFWLAFLADAVVLGVLLRDSAVRRSGRLAAVWVWVGGVTLLGPIVYARYDVMVTAVGVLALLRFPRRPRAAGLLAGFGAMLKVWPLLLLIGAPRGRSTRRSWLTAAATMAVLALAFHLAMPGSMSFLTFQRERGTEVESLGAMVFHLGRHLGWHGTVRMNYGSMEFLGPHVHLVSTAAMALSVLAFGWLLLWRLRARTFTVATPYDAAFAALLVFTTTSRVISPQYMVWLIGIGAVCVTLRESVMRRPVALVLAATLFTTLEFPVFFSDVVASDKLGVALLLVRNGLLVLASLSACRRLWAATVPRRAARGLPERGMPAARDDRTSVLTSTSR</sequence>
<organism evidence="10 11">
    <name type="scientific">Actinacidiphila alni</name>
    <dbReference type="NCBI Taxonomy" id="380248"/>
    <lineage>
        <taxon>Bacteria</taxon>
        <taxon>Bacillati</taxon>
        <taxon>Actinomycetota</taxon>
        <taxon>Actinomycetes</taxon>
        <taxon>Kitasatosporales</taxon>
        <taxon>Streptomycetaceae</taxon>
        <taxon>Actinacidiphila</taxon>
    </lineage>
</organism>
<dbReference type="PIRSF" id="PIRSF010361">
    <property type="entry name" value="UCP010361"/>
    <property type="match status" value="1"/>
</dbReference>
<keyword evidence="5 9" id="KW-1133">Transmembrane helix</keyword>
<evidence type="ECO:0000313" key="10">
    <source>
        <dbReference type="EMBL" id="SFE96878.1"/>
    </source>
</evidence>
<comment type="subcellular location">
    <subcellularLocation>
        <location evidence="1">Cell membrane</location>
        <topology evidence="1">Multi-pass membrane protein</topology>
    </subcellularLocation>
</comment>
<feature type="transmembrane region" description="Helical" evidence="9">
    <location>
        <begin position="291"/>
        <end position="309"/>
    </location>
</feature>
<evidence type="ECO:0000256" key="5">
    <source>
        <dbReference type="ARBA" id="ARBA00022989"/>
    </source>
</evidence>
<dbReference type="AlphaFoldDB" id="A0A1I2EWQ3"/>
<dbReference type="GO" id="GO:0005886">
    <property type="term" value="C:plasma membrane"/>
    <property type="evidence" value="ECO:0007669"/>
    <property type="project" value="UniProtKB-SubCell"/>
</dbReference>
<feature type="transmembrane region" description="Helical" evidence="9">
    <location>
        <begin position="122"/>
        <end position="142"/>
    </location>
</feature>
<dbReference type="STRING" id="380248.SAMN05216251_1073"/>
<evidence type="ECO:0000256" key="1">
    <source>
        <dbReference type="ARBA" id="ARBA00004651"/>
    </source>
</evidence>
<evidence type="ECO:0000256" key="6">
    <source>
        <dbReference type="ARBA" id="ARBA00023136"/>
    </source>
</evidence>
<proteinExistence type="inferred from homology"/>
<feature type="transmembrane region" description="Helical" evidence="9">
    <location>
        <begin position="264"/>
        <end position="284"/>
    </location>
</feature>
<keyword evidence="3" id="KW-0808">Transferase</keyword>
<evidence type="ECO:0000256" key="3">
    <source>
        <dbReference type="ARBA" id="ARBA00022679"/>
    </source>
</evidence>
<comment type="similarity">
    <text evidence="7">Belongs to the glycosyltransferase 87 family.</text>
</comment>
<keyword evidence="11" id="KW-1185">Reference proteome</keyword>
<feature type="transmembrane region" description="Helical" evidence="9">
    <location>
        <begin position="162"/>
        <end position="183"/>
    </location>
</feature>
<reference evidence="10 11" key="1">
    <citation type="submission" date="2016-10" db="EMBL/GenBank/DDBJ databases">
        <authorList>
            <person name="de Groot N.N."/>
        </authorList>
    </citation>
    <scope>NUCLEOTIDE SEQUENCE [LARGE SCALE GENOMIC DNA]</scope>
    <source>
        <strain evidence="10 11">CGMCC 4.3510</strain>
    </source>
</reference>
<evidence type="ECO:0000256" key="9">
    <source>
        <dbReference type="SAM" id="Phobius"/>
    </source>
</evidence>
<evidence type="ECO:0000256" key="2">
    <source>
        <dbReference type="ARBA" id="ARBA00022475"/>
    </source>
</evidence>
<evidence type="ECO:0000256" key="8">
    <source>
        <dbReference type="SAM" id="MobiDB-lite"/>
    </source>
</evidence>
<evidence type="ECO:0008006" key="12">
    <source>
        <dbReference type="Google" id="ProtNLM"/>
    </source>
</evidence>
<feature type="transmembrane region" description="Helical" evidence="9">
    <location>
        <begin position="372"/>
        <end position="393"/>
    </location>
</feature>